<feature type="non-terminal residue" evidence="2">
    <location>
        <position position="182"/>
    </location>
</feature>
<dbReference type="PANTHER" id="PTHR21567">
    <property type="entry name" value="CLASP"/>
    <property type="match status" value="1"/>
</dbReference>
<reference evidence="2 3" key="1">
    <citation type="submission" date="2019-09" db="EMBL/GenBank/DDBJ databases">
        <title>Bird 10,000 Genomes (B10K) Project - Family phase.</title>
        <authorList>
            <person name="Zhang G."/>
        </authorList>
    </citation>
    <scope>NUCLEOTIDE SEQUENCE [LARGE SCALE GENOMIC DNA]</scope>
    <source>
        <strain evidence="2">OUT-0049</strain>
        <tissue evidence="2">Muscle</tissue>
    </source>
</reference>
<organism evidence="2 3">
    <name type="scientific">Molothrus ater</name>
    <name type="common">Brown-headed cowbird</name>
    <dbReference type="NCBI Taxonomy" id="84834"/>
    <lineage>
        <taxon>Eukaryota</taxon>
        <taxon>Metazoa</taxon>
        <taxon>Chordata</taxon>
        <taxon>Craniata</taxon>
        <taxon>Vertebrata</taxon>
        <taxon>Euteleostomi</taxon>
        <taxon>Archelosauria</taxon>
        <taxon>Archosauria</taxon>
        <taxon>Dinosauria</taxon>
        <taxon>Saurischia</taxon>
        <taxon>Theropoda</taxon>
        <taxon>Coelurosauria</taxon>
        <taxon>Aves</taxon>
        <taxon>Neognathae</taxon>
        <taxon>Neoaves</taxon>
        <taxon>Telluraves</taxon>
        <taxon>Australaves</taxon>
        <taxon>Passeriformes</taxon>
        <taxon>Passeroidea</taxon>
        <taxon>Icteridae</taxon>
        <taxon>Molothrus</taxon>
    </lineage>
</organism>
<dbReference type="GO" id="GO:0008017">
    <property type="term" value="F:microtubule binding"/>
    <property type="evidence" value="ECO:0007669"/>
    <property type="project" value="TreeGrafter"/>
</dbReference>
<feature type="domain" description="CLASP N-terminal" evidence="1">
    <location>
        <begin position="15"/>
        <end position="153"/>
    </location>
</feature>
<dbReference type="Pfam" id="PF12348">
    <property type="entry name" value="CLASP_N"/>
    <property type="match status" value="1"/>
</dbReference>
<gene>
    <name evidence="2" type="primary">Togaram2_6</name>
    <name evidence="2" type="ORF">MOLATE_R14704</name>
</gene>
<dbReference type="GO" id="GO:0005881">
    <property type="term" value="C:cytoplasmic microtubule"/>
    <property type="evidence" value="ECO:0007669"/>
    <property type="project" value="TreeGrafter"/>
</dbReference>
<name>A0A7L3VSH7_MOLAT</name>
<protein>
    <submittedName>
        <fullName evidence="2">TGRM2 protein</fullName>
    </submittedName>
</protein>
<dbReference type="Gene3D" id="1.25.10.10">
    <property type="entry name" value="Leucine-rich Repeat Variant"/>
    <property type="match status" value="1"/>
</dbReference>
<dbReference type="GO" id="GO:0005929">
    <property type="term" value="C:cilium"/>
    <property type="evidence" value="ECO:0007669"/>
    <property type="project" value="TreeGrafter"/>
</dbReference>
<proteinExistence type="predicted"/>
<dbReference type="InterPro" id="IPR016024">
    <property type="entry name" value="ARM-type_fold"/>
</dbReference>
<dbReference type="AlphaFoldDB" id="A0A7L3VSH7"/>
<dbReference type="InterPro" id="IPR011989">
    <property type="entry name" value="ARM-like"/>
</dbReference>
<sequence>PQQSLQEALSLLGSDDWELKEKGLFTIKHLAGSHSEVLLCRLREVCLALTSEVTNLRSKVSYSAIVTLGELFATLKKDMDSEVDEVARVLLQMVSNSPEFVQKAASQTLGIMVENVTPARATTALMDMGVNSRHAPVRKRAAELLLSLMERIGVTKLAGTARAERLAHVAGKLAQDCHKDTR</sequence>
<comment type="caution">
    <text evidence="2">The sequence shown here is derived from an EMBL/GenBank/DDBJ whole genome shotgun (WGS) entry which is preliminary data.</text>
</comment>
<dbReference type="GO" id="GO:0000226">
    <property type="term" value="P:microtubule cytoskeleton organization"/>
    <property type="evidence" value="ECO:0007669"/>
    <property type="project" value="TreeGrafter"/>
</dbReference>
<evidence type="ECO:0000313" key="3">
    <source>
        <dbReference type="Proteomes" id="UP000553862"/>
    </source>
</evidence>
<accession>A0A7L3VSH7</accession>
<feature type="non-terminal residue" evidence="2">
    <location>
        <position position="1"/>
    </location>
</feature>
<dbReference type="PANTHER" id="PTHR21567:SF42">
    <property type="entry name" value="TOG ARRAY REGULATOR OF AXONEMAL MICROTUBULES PROTEIN 2"/>
    <property type="match status" value="1"/>
</dbReference>
<dbReference type="Proteomes" id="UP000553862">
    <property type="component" value="Unassembled WGS sequence"/>
</dbReference>
<dbReference type="SUPFAM" id="SSF48371">
    <property type="entry name" value="ARM repeat"/>
    <property type="match status" value="1"/>
</dbReference>
<dbReference type="InterPro" id="IPR024395">
    <property type="entry name" value="CLASP_N_dom"/>
</dbReference>
<dbReference type="EMBL" id="VZUF01143370">
    <property type="protein sequence ID" value="NXV66519.1"/>
    <property type="molecule type" value="Genomic_DNA"/>
</dbReference>
<evidence type="ECO:0000313" key="2">
    <source>
        <dbReference type="EMBL" id="NXV66519.1"/>
    </source>
</evidence>
<evidence type="ECO:0000259" key="1">
    <source>
        <dbReference type="Pfam" id="PF12348"/>
    </source>
</evidence>
<keyword evidence="3" id="KW-1185">Reference proteome</keyword>